<evidence type="ECO:0000259" key="5">
    <source>
        <dbReference type="Pfam" id="PF11967"/>
    </source>
</evidence>
<dbReference type="RefSeq" id="WP_094048437.1">
    <property type="nucleotide sequence ID" value="NZ_CP022535.1"/>
</dbReference>
<sequence length="259" mass="30405">MSTINTKGIVLESIDYEDYAKIVTIFSKKFGKLSFYAPGVNKSISKNRNSVQLFCQSDFELFKSRTIERLSKLKTGVLLASYHKIANNYTVYIFASIIVKVLLQINEISNNNEMIYELSINVIDRLSINKKTFINYCYFLFSILKFTDYKLNLRNCERCGKDKDIVRFDYIDNYIICKSCLKSFEKIQPFSFLELLRLFNEKTIEFIEEFKFNTNDLLILHSIMVDFYEKNLGFNLGPINILKNSDPFQFSKEVADLYK</sequence>
<keyword evidence="1 4" id="KW-0227">DNA damage</keyword>
<evidence type="ECO:0000256" key="1">
    <source>
        <dbReference type="ARBA" id="ARBA00022763"/>
    </source>
</evidence>
<dbReference type="PANTHER" id="PTHR33991:SF1">
    <property type="entry name" value="DNA REPAIR PROTEIN RECO"/>
    <property type="match status" value="1"/>
</dbReference>
<comment type="function">
    <text evidence="4">Involved in DNA repair and RecF pathway recombination.</text>
</comment>
<evidence type="ECO:0000256" key="4">
    <source>
        <dbReference type="HAMAP-Rule" id="MF_00201"/>
    </source>
</evidence>
<dbReference type="Gene3D" id="2.40.50.140">
    <property type="entry name" value="Nucleic acid-binding proteins"/>
    <property type="match status" value="1"/>
</dbReference>
<proteinExistence type="inferred from homology"/>
<dbReference type="Pfam" id="PF11967">
    <property type="entry name" value="RecO_N"/>
    <property type="match status" value="1"/>
</dbReference>
<dbReference type="HAMAP" id="MF_00201">
    <property type="entry name" value="RecO"/>
    <property type="match status" value="1"/>
</dbReference>
<keyword evidence="2 4" id="KW-0233">DNA recombination</keyword>
<dbReference type="SUPFAM" id="SSF57863">
    <property type="entry name" value="ArfGap/RecO-like zinc finger"/>
    <property type="match status" value="1"/>
</dbReference>
<dbReference type="InterPro" id="IPR012340">
    <property type="entry name" value="NA-bd_OB-fold"/>
</dbReference>
<dbReference type="EMBL" id="CP022535">
    <property type="protein sequence ID" value="ASP28052.1"/>
    <property type="molecule type" value="Genomic_DNA"/>
</dbReference>
<dbReference type="InterPro" id="IPR037278">
    <property type="entry name" value="ARFGAP/RecO"/>
</dbReference>
<dbReference type="KEGG" id="scou:SCORR_v1c02780"/>
<keyword evidence="3 4" id="KW-0234">DNA repair</keyword>
<organism evidence="6 7">
    <name type="scientific">Spiroplasma corruscae</name>
    <dbReference type="NCBI Taxonomy" id="216934"/>
    <lineage>
        <taxon>Bacteria</taxon>
        <taxon>Bacillati</taxon>
        <taxon>Mycoplasmatota</taxon>
        <taxon>Mollicutes</taxon>
        <taxon>Entomoplasmatales</taxon>
        <taxon>Spiroplasmataceae</taxon>
        <taxon>Spiroplasma</taxon>
    </lineage>
</organism>
<dbReference type="PANTHER" id="PTHR33991">
    <property type="entry name" value="DNA REPAIR PROTEIN RECO"/>
    <property type="match status" value="1"/>
</dbReference>
<protein>
    <recommendedName>
        <fullName evidence="4">DNA repair protein RecO</fullName>
    </recommendedName>
    <alternativeName>
        <fullName evidence="4">Recombination protein O</fullName>
    </alternativeName>
</protein>
<comment type="similarity">
    <text evidence="4">Belongs to the RecO family.</text>
</comment>
<dbReference type="OrthoDB" id="404042at2"/>
<evidence type="ECO:0000313" key="6">
    <source>
        <dbReference type="EMBL" id="ASP28052.1"/>
    </source>
</evidence>
<gene>
    <name evidence="4 6" type="primary">recO</name>
    <name evidence="6" type="ORF">SCORR_v1c02780</name>
</gene>
<dbReference type="Proteomes" id="UP000203229">
    <property type="component" value="Chromosome"/>
</dbReference>
<evidence type="ECO:0000256" key="3">
    <source>
        <dbReference type="ARBA" id="ARBA00023204"/>
    </source>
</evidence>
<accession>A0A222ENI0</accession>
<dbReference type="InterPro" id="IPR003717">
    <property type="entry name" value="RecO"/>
</dbReference>
<dbReference type="NCBIfam" id="TIGR00613">
    <property type="entry name" value="reco"/>
    <property type="match status" value="1"/>
</dbReference>
<dbReference type="GO" id="GO:0006302">
    <property type="term" value="P:double-strand break repair"/>
    <property type="evidence" value="ECO:0007669"/>
    <property type="project" value="TreeGrafter"/>
</dbReference>
<feature type="domain" description="DNA replication/recombination mediator RecO N-terminal" evidence="5">
    <location>
        <begin position="1"/>
        <end position="74"/>
    </location>
</feature>
<evidence type="ECO:0000256" key="2">
    <source>
        <dbReference type="ARBA" id="ARBA00023172"/>
    </source>
</evidence>
<keyword evidence="7" id="KW-1185">Reference proteome</keyword>
<dbReference type="InterPro" id="IPR022572">
    <property type="entry name" value="DNA_rep/recomb_RecO_N"/>
</dbReference>
<dbReference type="GO" id="GO:0006310">
    <property type="term" value="P:DNA recombination"/>
    <property type="evidence" value="ECO:0007669"/>
    <property type="project" value="UniProtKB-UniRule"/>
</dbReference>
<evidence type="ECO:0000313" key="7">
    <source>
        <dbReference type="Proteomes" id="UP000203229"/>
    </source>
</evidence>
<reference evidence="6 7" key="1">
    <citation type="submission" date="2017-07" db="EMBL/GenBank/DDBJ databases">
        <title>Complete genome sequence of Spiroplasma corruscae EC-1 (DSM 19793).</title>
        <authorList>
            <person name="Tsai Y.-M."/>
            <person name="Lo W.-S."/>
            <person name="Kuo C.-H."/>
        </authorList>
    </citation>
    <scope>NUCLEOTIDE SEQUENCE [LARGE SCALE GENOMIC DNA]</scope>
    <source>
        <strain evidence="6 7">EC-1</strain>
    </source>
</reference>
<dbReference type="Pfam" id="PF02565">
    <property type="entry name" value="RecO_C"/>
    <property type="match status" value="1"/>
</dbReference>
<dbReference type="AlphaFoldDB" id="A0A222ENI0"/>
<dbReference type="SUPFAM" id="SSF50249">
    <property type="entry name" value="Nucleic acid-binding proteins"/>
    <property type="match status" value="1"/>
</dbReference>
<dbReference type="GO" id="GO:0043590">
    <property type="term" value="C:bacterial nucleoid"/>
    <property type="evidence" value="ECO:0007669"/>
    <property type="project" value="TreeGrafter"/>
</dbReference>
<name>A0A222ENI0_9MOLU</name>